<feature type="domain" description="Calcineurin-like phosphoesterase" evidence="2">
    <location>
        <begin position="4"/>
        <end position="126"/>
    </location>
</feature>
<feature type="compositionally biased region" description="Basic residues" evidence="1">
    <location>
        <begin position="201"/>
        <end position="210"/>
    </location>
</feature>
<sequence>MAEVYFLGDTHFGHHNILKYRPEFKTIKEHDDFIINNINKVVTKRDKLILTGDICFNRESMDCLRRIRCPAIHVLLGNHDDYNLDFRKEVNGVCWVSGDFKYKEFWVSHIPLHPEELRGKFNIHAHMHRSTLKDKKRYFSTSCEQLDYTPVSLQEIRRRMKIKQPKTSDWEGLVDKVKGALGVKSKTGTPIPRAVSNNKTGVKKGRRKVI</sequence>
<gene>
    <name evidence="3" type="ORF">N1032_23850</name>
</gene>
<evidence type="ECO:0000256" key="1">
    <source>
        <dbReference type="SAM" id="MobiDB-lite"/>
    </source>
</evidence>
<feature type="region of interest" description="Disordered" evidence="1">
    <location>
        <begin position="188"/>
        <end position="210"/>
    </location>
</feature>
<keyword evidence="4" id="KW-1185">Reference proteome</keyword>
<dbReference type="RefSeq" id="WP_259542895.1">
    <property type="nucleotide sequence ID" value="NZ_JANLCJ010000170.1"/>
</dbReference>
<dbReference type="EMBL" id="JANLCJ010000170">
    <property type="protein sequence ID" value="MCS5736770.1"/>
    <property type="molecule type" value="Genomic_DNA"/>
</dbReference>
<dbReference type="SUPFAM" id="SSF56300">
    <property type="entry name" value="Metallo-dependent phosphatases"/>
    <property type="match status" value="1"/>
</dbReference>
<dbReference type="InterPro" id="IPR029052">
    <property type="entry name" value="Metallo-depent_PP-like"/>
</dbReference>
<evidence type="ECO:0000313" key="4">
    <source>
        <dbReference type="Proteomes" id="UP001165586"/>
    </source>
</evidence>
<name>A0ABT2H9Z0_9MICO</name>
<evidence type="ECO:0000259" key="2">
    <source>
        <dbReference type="Pfam" id="PF00149"/>
    </source>
</evidence>
<proteinExistence type="predicted"/>
<protein>
    <submittedName>
        <fullName evidence="3">Metallophosphoesterase</fullName>
    </submittedName>
</protein>
<organism evidence="3 4">
    <name type="scientific">Herbiconiux daphne</name>
    <dbReference type="NCBI Taxonomy" id="2970914"/>
    <lineage>
        <taxon>Bacteria</taxon>
        <taxon>Bacillati</taxon>
        <taxon>Actinomycetota</taxon>
        <taxon>Actinomycetes</taxon>
        <taxon>Micrococcales</taxon>
        <taxon>Microbacteriaceae</taxon>
        <taxon>Herbiconiux</taxon>
    </lineage>
</organism>
<evidence type="ECO:0000313" key="3">
    <source>
        <dbReference type="EMBL" id="MCS5736770.1"/>
    </source>
</evidence>
<comment type="caution">
    <text evidence="3">The sequence shown here is derived from an EMBL/GenBank/DDBJ whole genome shotgun (WGS) entry which is preliminary data.</text>
</comment>
<dbReference type="InterPro" id="IPR004843">
    <property type="entry name" value="Calcineurin-like_PHP"/>
</dbReference>
<dbReference type="Proteomes" id="UP001165586">
    <property type="component" value="Unassembled WGS sequence"/>
</dbReference>
<dbReference type="Gene3D" id="3.60.21.10">
    <property type="match status" value="1"/>
</dbReference>
<accession>A0ABT2H9Z0</accession>
<dbReference type="Pfam" id="PF00149">
    <property type="entry name" value="Metallophos"/>
    <property type="match status" value="1"/>
</dbReference>
<reference evidence="3" key="1">
    <citation type="submission" date="2022-08" db="EMBL/GenBank/DDBJ databases">
        <authorList>
            <person name="Deng Y."/>
            <person name="Han X.-F."/>
            <person name="Zhang Y.-Q."/>
        </authorList>
    </citation>
    <scope>NUCLEOTIDE SEQUENCE</scope>
    <source>
        <strain evidence="3">CPCC 203386</strain>
    </source>
</reference>